<dbReference type="Proteomes" id="UP000031972">
    <property type="component" value="Unassembled WGS sequence"/>
</dbReference>
<dbReference type="RefSeq" id="WP_041054264.1">
    <property type="nucleotide sequence ID" value="NZ_JXRR01000001.1"/>
</dbReference>
<dbReference type="InterPro" id="IPR000182">
    <property type="entry name" value="GNAT_dom"/>
</dbReference>
<dbReference type="PATRIC" id="fig|220754.4.peg.491"/>
<name>A0A0C2VW90_9BACL</name>
<dbReference type="OrthoDB" id="275901at2"/>
<keyword evidence="3" id="KW-1185">Reference proteome</keyword>
<dbReference type="PANTHER" id="PTHR43792">
    <property type="entry name" value="GNAT FAMILY, PUTATIVE (AFU_ORTHOLOGUE AFUA_3G00765)-RELATED-RELATED"/>
    <property type="match status" value="1"/>
</dbReference>
<reference evidence="2 3" key="1">
    <citation type="submission" date="2015-01" db="EMBL/GenBank/DDBJ databases">
        <title>Jeotgalibacillus campisalis genome sequencing.</title>
        <authorList>
            <person name="Goh K.M."/>
            <person name="Chan K.-G."/>
            <person name="Yaakop A.S."/>
            <person name="Ee R."/>
            <person name="Gan H.M."/>
            <person name="Chan C.S."/>
        </authorList>
    </citation>
    <scope>NUCLEOTIDE SEQUENCE [LARGE SCALE GENOMIC DNA]</scope>
    <source>
        <strain evidence="2 3">SF-57</strain>
    </source>
</reference>
<sequence length="195" mass="22373">MKDKTEKQLFKIDCGALYLQEFSLEEAEIISTIANQPAIREFLPDWSSTTEQREEWLTHYEIPANKAFLEAASQGNIGEHFLKLGVFIKATDECIGWCCSGIKEELPEPNREIVYALSERFQGKGYATKAVQGLINYLFNETNTEILNAIALPRNVSSSNVIKRCGFTFEGVQTIDDEPHHHYLLKKTEWRKMHE</sequence>
<evidence type="ECO:0000313" key="2">
    <source>
        <dbReference type="EMBL" id="KIL53152.1"/>
    </source>
</evidence>
<dbReference type="SUPFAM" id="SSF55729">
    <property type="entry name" value="Acyl-CoA N-acyltransferases (Nat)"/>
    <property type="match status" value="1"/>
</dbReference>
<dbReference type="PANTHER" id="PTHR43792:SF9">
    <property type="entry name" value="RIBOSOMAL-PROTEIN-ALANINE ACETYLTRANSFERASE"/>
    <property type="match status" value="1"/>
</dbReference>
<dbReference type="InterPro" id="IPR051531">
    <property type="entry name" value="N-acetyltransferase"/>
</dbReference>
<organism evidence="2 3">
    <name type="scientific">Jeotgalibacillus campisalis</name>
    <dbReference type="NCBI Taxonomy" id="220754"/>
    <lineage>
        <taxon>Bacteria</taxon>
        <taxon>Bacillati</taxon>
        <taxon>Bacillota</taxon>
        <taxon>Bacilli</taxon>
        <taxon>Bacillales</taxon>
        <taxon>Caryophanaceae</taxon>
        <taxon>Jeotgalibacillus</taxon>
    </lineage>
</organism>
<comment type="caution">
    <text evidence="2">The sequence shown here is derived from an EMBL/GenBank/DDBJ whole genome shotgun (WGS) entry which is preliminary data.</text>
</comment>
<dbReference type="EMBL" id="JXRR01000001">
    <property type="protein sequence ID" value="KIL53152.1"/>
    <property type="molecule type" value="Genomic_DNA"/>
</dbReference>
<dbReference type="GO" id="GO:0008999">
    <property type="term" value="F:protein-N-terminal-alanine acetyltransferase activity"/>
    <property type="evidence" value="ECO:0007669"/>
    <property type="project" value="TreeGrafter"/>
</dbReference>
<protein>
    <submittedName>
        <fullName evidence="2">Acetyltransferase</fullName>
    </submittedName>
</protein>
<dbReference type="Pfam" id="PF13302">
    <property type="entry name" value="Acetyltransf_3"/>
    <property type="match status" value="1"/>
</dbReference>
<dbReference type="Gene3D" id="3.40.630.30">
    <property type="match status" value="1"/>
</dbReference>
<accession>A0A0C2VW90</accession>
<dbReference type="AlphaFoldDB" id="A0A0C2VW90"/>
<keyword evidence="2" id="KW-0808">Transferase</keyword>
<dbReference type="PROSITE" id="PS51186">
    <property type="entry name" value="GNAT"/>
    <property type="match status" value="1"/>
</dbReference>
<evidence type="ECO:0000313" key="3">
    <source>
        <dbReference type="Proteomes" id="UP000031972"/>
    </source>
</evidence>
<dbReference type="GO" id="GO:0005737">
    <property type="term" value="C:cytoplasm"/>
    <property type="evidence" value="ECO:0007669"/>
    <property type="project" value="TreeGrafter"/>
</dbReference>
<proteinExistence type="predicted"/>
<feature type="domain" description="N-acetyltransferase" evidence="1">
    <location>
        <begin position="37"/>
        <end position="190"/>
    </location>
</feature>
<gene>
    <name evidence="2" type="ORF">KR50_04810</name>
</gene>
<evidence type="ECO:0000259" key="1">
    <source>
        <dbReference type="PROSITE" id="PS51186"/>
    </source>
</evidence>
<dbReference type="InterPro" id="IPR016181">
    <property type="entry name" value="Acyl_CoA_acyltransferase"/>
</dbReference>